<keyword evidence="6" id="KW-1015">Disulfide bond</keyword>
<dbReference type="InterPro" id="IPR027789">
    <property type="entry name" value="Syndecan/Neurexin_dom"/>
</dbReference>
<evidence type="ECO:0000313" key="13">
    <source>
        <dbReference type="EMBL" id="PVD32369.1"/>
    </source>
</evidence>
<dbReference type="InterPro" id="IPR050372">
    <property type="entry name" value="Neurexin-related_CASP"/>
</dbReference>
<dbReference type="PANTHER" id="PTHR15036:SF89">
    <property type="entry name" value="NEUREXIN 1, ISOFORM F"/>
    <property type="match status" value="1"/>
</dbReference>
<dbReference type="GO" id="GO:0016020">
    <property type="term" value="C:membrane"/>
    <property type="evidence" value="ECO:0007669"/>
    <property type="project" value="UniProtKB-SubCell"/>
</dbReference>
<feature type="signal peptide" evidence="10">
    <location>
        <begin position="1"/>
        <end position="28"/>
    </location>
</feature>
<keyword evidence="10" id="KW-0732">Signal</keyword>
<evidence type="ECO:0000256" key="7">
    <source>
        <dbReference type="PROSITE-ProRule" id="PRU00076"/>
    </source>
</evidence>
<dbReference type="PANTHER" id="PTHR15036">
    <property type="entry name" value="PIKACHURIN-LIKE PROTEIN"/>
    <property type="match status" value="1"/>
</dbReference>
<evidence type="ECO:0000256" key="9">
    <source>
        <dbReference type="SAM" id="Phobius"/>
    </source>
</evidence>
<comment type="subcellular location">
    <subcellularLocation>
        <location evidence="1">Membrane</location>
        <topology evidence="1">Single-pass type I membrane protein</topology>
    </subcellularLocation>
</comment>
<proteinExistence type="predicted"/>
<evidence type="ECO:0000256" key="10">
    <source>
        <dbReference type="SAM" id="SignalP"/>
    </source>
</evidence>
<dbReference type="STRING" id="400727.A0A2T7PG26"/>
<accession>A0A2T7PG26</accession>
<feature type="domain" description="Laminin G" evidence="11">
    <location>
        <begin position="671"/>
        <end position="879"/>
    </location>
</feature>
<dbReference type="Gene3D" id="2.10.25.10">
    <property type="entry name" value="Laminin"/>
    <property type="match status" value="3"/>
</dbReference>
<dbReference type="InterPro" id="IPR001791">
    <property type="entry name" value="Laminin_G"/>
</dbReference>
<keyword evidence="2 7" id="KW-0245">EGF-like domain</keyword>
<evidence type="ECO:0000256" key="8">
    <source>
        <dbReference type="SAM" id="MobiDB-lite"/>
    </source>
</evidence>
<reference evidence="13 14" key="1">
    <citation type="submission" date="2018-04" db="EMBL/GenBank/DDBJ databases">
        <title>The genome of golden apple snail Pomacea canaliculata provides insight into stress tolerance and invasive adaptation.</title>
        <authorList>
            <person name="Liu C."/>
            <person name="Liu B."/>
            <person name="Ren Y."/>
            <person name="Zhang Y."/>
            <person name="Wang H."/>
            <person name="Li S."/>
            <person name="Jiang F."/>
            <person name="Yin L."/>
            <person name="Zhang G."/>
            <person name="Qian W."/>
            <person name="Fan W."/>
        </authorList>
    </citation>
    <scope>NUCLEOTIDE SEQUENCE [LARGE SCALE GENOMIC DNA]</scope>
    <source>
        <strain evidence="13">SZHN2017</strain>
        <tissue evidence="13">Muscle</tissue>
    </source>
</reference>
<dbReference type="PROSITE" id="PS50026">
    <property type="entry name" value="EGF_3"/>
    <property type="match status" value="3"/>
</dbReference>
<dbReference type="InterPro" id="IPR001881">
    <property type="entry name" value="EGF-like_Ca-bd_dom"/>
</dbReference>
<evidence type="ECO:0000259" key="11">
    <source>
        <dbReference type="PROSITE" id="PS50025"/>
    </source>
</evidence>
<dbReference type="SMART" id="SM00179">
    <property type="entry name" value="EGF_CA"/>
    <property type="match status" value="2"/>
</dbReference>
<dbReference type="SMART" id="SM00282">
    <property type="entry name" value="LamG"/>
    <property type="match status" value="6"/>
</dbReference>
<evidence type="ECO:0000313" key="14">
    <source>
        <dbReference type="Proteomes" id="UP000245119"/>
    </source>
</evidence>
<feature type="domain" description="Laminin G" evidence="11">
    <location>
        <begin position="254"/>
        <end position="438"/>
    </location>
</feature>
<evidence type="ECO:0000256" key="6">
    <source>
        <dbReference type="ARBA" id="ARBA00023157"/>
    </source>
</evidence>
<evidence type="ECO:0000256" key="3">
    <source>
        <dbReference type="ARBA" id="ARBA00022692"/>
    </source>
</evidence>
<keyword evidence="14" id="KW-1185">Reference proteome</keyword>
<feature type="domain" description="Laminin G" evidence="11">
    <location>
        <begin position="28"/>
        <end position="213"/>
    </location>
</feature>
<keyword evidence="5 9" id="KW-0472">Membrane</keyword>
<dbReference type="SMART" id="SM00181">
    <property type="entry name" value="EGF"/>
    <property type="match status" value="3"/>
</dbReference>
<feature type="region of interest" description="Disordered" evidence="8">
    <location>
        <begin position="1334"/>
        <end position="1400"/>
    </location>
</feature>
<feature type="domain" description="Laminin G" evidence="11">
    <location>
        <begin position="1105"/>
        <end position="1311"/>
    </location>
</feature>
<feature type="compositionally biased region" description="Basic and acidic residues" evidence="8">
    <location>
        <begin position="1380"/>
        <end position="1390"/>
    </location>
</feature>
<organism evidence="13 14">
    <name type="scientific">Pomacea canaliculata</name>
    <name type="common">Golden apple snail</name>
    <dbReference type="NCBI Taxonomy" id="400727"/>
    <lineage>
        <taxon>Eukaryota</taxon>
        <taxon>Metazoa</taxon>
        <taxon>Spiralia</taxon>
        <taxon>Lophotrochozoa</taxon>
        <taxon>Mollusca</taxon>
        <taxon>Gastropoda</taxon>
        <taxon>Caenogastropoda</taxon>
        <taxon>Architaenioglossa</taxon>
        <taxon>Ampullarioidea</taxon>
        <taxon>Ampullariidae</taxon>
        <taxon>Pomacea</taxon>
    </lineage>
</organism>
<keyword evidence="3 9" id="KW-0812">Transmembrane</keyword>
<dbReference type="Gene3D" id="2.60.120.200">
    <property type="match status" value="6"/>
</dbReference>
<feature type="compositionally biased region" description="Polar residues" evidence="8">
    <location>
        <begin position="1445"/>
        <end position="1467"/>
    </location>
</feature>
<evidence type="ECO:0000256" key="5">
    <source>
        <dbReference type="ARBA" id="ARBA00023136"/>
    </source>
</evidence>
<sequence length="1483" mass="164211">MQSQFSALGALHVLQGILFWALLQRCHAFQLDGTNKSYAKFPAWEPCLNGSFSFDFMTGQPYALLVYLDYGGIHFLELKLIRGSVQLRANFGEGTVTMLAGENLDDSRWHAVEVRQDNERTVLTVDGITHVKSAPGKMADFRDVTSKEAFMFVGGLPVEYESRLNILAVASVVFEPRFKGSIRNLFYRFCGREQHRPEIIDSGGLLSVGVELCERGNPCLNGGVCLTTNSGLVCDCARTEFKGERCDLEKIPSDATFFGAQYFTYNLSGQGDGLVSNRDSISLDFRTKHPDGLLFYTGNVKDYLNIAIRDGAIILAINLGSGSLEREIRPSGPRFDDNLWHQVVVRREAREISLEVDGIYQEKGSTTGNFKLLSSKALYVAGSPDTANLPGSRVNANFRGCMRKVRYRADSVELDLTELARAEHALLKVIGGVIFDKCQELVDSRPITFTTPESYLTIPVWSAGPERGSLAFQFQTVEQHGVLLYSTGAASGNPDVFALELLDGYLHLVINMGSEPIRLKASRQPVTDGSPHMVYFEYAANRGYISVDGQKETFSTFSHLDRFDLQGSFFIGGISKTAEEIPLPTEMWAGTLGYGYVGCLQDMVVDGGRVDLVRAAQIQGVAGVAEYCQAMEPHCTSRPCMHQGQCTEGWNRFTCDCRATGFIDSVCQTAAATLRFDGKQFVKVTVPEESHTQAEDISLRFRTMHPNGLLFMTTSERAEDKMELYLKSGSIFLGVDVGSGHKVLSVGHSLNDDRWHTAYIKRRAQTVELKIDVQRPVTGRHSPCDSFVFQSLHLTKTFLCNRAPPCDLAFLTEISRRAAELEFRRVNIGDVLQDDNKSNAFSGFIGSMQQFIFNRNQFFDMARSEKIEVTAKLSTNGHVMHDPVTFKSTDAYAVLPRLQIHDKFSISFQLKTTETDGLLMYNPGRGQDFFAMEMTGGFLYYVYNMGAGTQRIRANVNEKLSDNKWHEVQLLRTETYKQLLRVDDKTPTVDDLSGSSAIHFDLQGHLYIGGVRKTMYHTLPKKVEARFGFMGCIDSLYLNGYMANIHRDANPIHESVVDGCQAPASQCQNDSCANGGRCVQQWNSFSCDCDMTSFSGPTCQAVESTTYRFGPGYGLIKFAHPAENLPSTNRENLALGFKTRSSDAVLVRIDSATYDDYIELELNKGNIVAVYNMGTMDYPIGEMFDKVNDGKYHVVRFTRSGPNSTIQVDNLMMQTKMPRGQQAHTFNNQAFVYIGGKQEKNKTVSRPFQGTISGLVLNGIKILDLARQGDKRISLEGNVTHQIVHSISIQKQTTPQNGVTDEIIFSGGGPCPYDDEDDCTATGSGTDDDIITPSVIIKTTPPPPTTTTSDKRLCKEENCPHSASELEQPTEDIYVSTPEQPKEEVSEKPTGDTNKTLSSGGSSGLNLGLIIGIAVSVLVAVVILCIALYKFRSRDEGTYKVDESQNFTSLDSKKSQQGNGTLLSSSDTGKRGGKKKDVKEWYV</sequence>
<evidence type="ECO:0000256" key="2">
    <source>
        <dbReference type="ARBA" id="ARBA00022536"/>
    </source>
</evidence>
<feature type="chain" id="PRO_5015421325" evidence="10">
    <location>
        <begin position="29"/>
        <end position="1483"/>
    </location>
</feature>
<name>A0A2T7PG26_POMCA</name>
<comment type="caution">
    <text evidence="7">Lacks conserved residue(s) required for the propagation of feature annotation.</text>
</comment>
<feature type="transmembrane region" description="Helical" evidence="9">
    <location>
        <begin position="1407"/>
        <end position="1429"/>
    </location>
</feature>
<dbReference type="Pfam" id="PF00008">
    <property type="entry name" value="EGF"/>
    <property type="match status" value="1"/>
</dbReference>
<comment type="caution">
    <text evidence="13">The sequence shown here is derived from an EMBL/GenBank/DDBJ whole genome shotgun (WGS) entry which is preliminary data.</text>
</comment>
<dbReference type="PROSITE" id="PS50025">
    <property type="entry name" value="LAM_G_DOMAIN"/>
    <property type="match status" value="6"/>
</dbReference>
<dbReference type="InterPro" id="IPR000742">
    <property type="entry name" value="EGF"/>
</dbReference>
<dbReference type="Pfam" id="PF01034">
    <property type="entry name" value="Syndecan"/>
    <property type="match status" value="1"/>
</dbReference>
<feature type="domain" description="EGF-like" evidence="12">
    <location>
        <begin position="209"/>
        <end position="247"/>
    </location>
</feature>
<dbReference type="CDD" id="cd00110">
    <property type="entry name" value="LamG"/>
    <property type="match status" value="6"/>
</dbReference>
<evidence type="ECO:0000256" key="4">
    <source>
        <dbReference type="ARBA" id="ARBA00022989"/>
    </source>
</evidence>
<feature type="domain" description="Laminin G" evidence="11">
    <location>
        <begin position="445"/>
        <end position="628"/>
    </location>
</feature>
<feature type="domain" description="EGF-like" evidence="12">
    <location>
        <begin position="631"/>
        <end position="668"/>
    </location>
</feature>
<feature type="compositionally biased region" description="Basic and acidic residues" evidence="8">
    <location>
        <begin position="1349"/>
        <end position="1359"/>
    </location>
</feature>
<gene>
    <name evidence="13" type="ORF">C0Q70_07803</name>
</gene>
<dbReference type="CDD" id="cd00054">
    <property type="entry name" value="EGF_CA"/>
    <property type="match status" value="3"/>
</dbReference>
<dbReference type="OrthoDB" id="6275838at2759"/>
<evidence type="ECO:0000259" key="12">
    <source>
        <dbReference type="PROSITE" id="PS50026"/>
    </source>
</evidence>
<keyword evidence="4 9" id="KW-1133">Transmembrane helix</keyword>
<dbReference type="GO" id="GO:0005509">
    <property type="term" value="F:calcium ion binding"/>
    <property type="evidence" value="ECO:0007669"/>
    <property type="project" value="InterPro"/>
</dbReference>
<evidence type="ECO:0000256" key="1">
    <source>
        <dbReference type="ARBA" id="ARBA00004479"/>
    </source>
</evidence>
<dbReference type="EMBL" id="PZQS01000004">
    <property type="protein sequence ID" value="PVD32369.1"/>
    <property type="molecule type" value="Genomic_DNA"/>
</dbReference>
<dbReference type="Pfam" id="PF02210">
    <property type="entry name" value="Laminin_G_2"/>
    <property type="match status" value="6"/>
</dbReference>
<dbReference type="Proteomes" id="UP000245119">
    <property type="component" value="Linkage Group LG4"/>
</dbReference>
<dbReference type="InterPro" id="IPR013320">
    <property type="entry name" value="ConA-like_dom_sf"/>
</dbReference>
<protein>
    <submittedName>
        <fullName evidence="13">Uncharacterized protein</fullName>
    </submittedName>
</protein>
<feature type="domain" description="Laminin G" evidence="11">
    <location>
        <begin position="882"/>
        <end position="1060"/>
    </location>
</feature>
<dbReference type="FunFam" id="2.10.25.10:FF:000015">
    <property type="entry name" value="neurexin-1 isoform X1"/>
    <property type="match status" value="1"/>
</dbReference>
<feature type="domain" description="EGF-like" evidence="12">
    <location>
        <begin position="1063"/>
        <end position="1100"/>
    </location>
</feature>
<dbReference type="SUPFAM" id="SSF49899">
    <property type="entry name" value="Concanavalin A-like lectins/glucanases"/>
    <property type="match status" value="6"/>
</dbReference>
<feature type="region of interest" description="Disordered" evidence="8">
    <location>
        <begin position="1445"/>
        <end position="1483"/>
    </location>
</feature>